<name>A0A5C5V9W1_9BACT</name>
<dbReference type="AlphaFoldDB" id="A0A5C5V9W1"/>
<evidence type="ECO:0000313" key="2">
    <source>
        <dbReference type="Proteomes" id="UP000316714"/>
    </source>
</evidence>
<evidence type="ECO:0000313" key="1">
    <source>
        <dbReference type="EMBL" id="TWT35406.1"/>
    </source>
</evidence>
<accession>A0A5C5V9W1</accession>
<dbReference type="RefSeq" id="WP_146561553.1">
    <property type="nucleotide sequence ID" value="NZ_SIHJ01000001.1"/>
</dbReference>
<keyword evidence="2" id="KW-1185">Reference proteome</keyword>
<reference evidence="1 2" key="1">
    <citation type="submission" date="2019-02" db="EMBL/GenBank/DDBJ databases">
        <title>Deep-cultivation of Planctomycetes and their phenomic and genomic characterization uncovers novel biology.</title>
        <authorList>
            <person name="Wiegand S."/>
            <person name="Jogler M."/>
            <person name="Boedeker C."/>
            <person name="Pinto D."/>
            <person name="Vollmers J."/>
            <person name="Rivas-Marin E."/>
            <person name="Kohn T."/>
            <person name="Peeters S.H."/>
            <person name="Heuer A."/>
            <person name="Rast P."/>
            <person name="Oberbeckmann S."/>
            <person name="Bunk B."/>
            <person name="Jeske O."/>
            <person name="Meyerdierks A."/>
            <person name="Storesund J.E."/>
            <person name="Kallscheuer N."/>
            <person name="Luecker S."/>
            <person name="Lage O.M."/>
            <person name="Pohl T."/>
            <person name="Merkel B.J."/>
            <person name="Hornburger P."/>
            <person name="Mueller R.-W."/>
            <person name="Bruemmer F."/>
            <person name="Labrenz M."/>
            <person name="Spormann A.M."/>
            <person name="Op Den Camp H."/>
            <person name="Overmann J."/>
            <person name="Amann R."/>
            <person name="Jetten M.S.M."/>
            <person name="Mascher T."/>
            <person name="Medema M.H."/>
            <person name="Devos D.P."/>
            <person name="Kaster A.-K."/>
            <person name="Ovreas L."/>
            <person name="Rohde M."/>
            <person name="Galperin M.Y."/>
            <person name="Jogler C."/>
        </authorList>
    </citation>
    <scope>NUCLEOTIDE SEQUENCE [LARGE SCALE GENOMIC DNA]</scope>
    <source>
        <strain evidence="1 2">KOR34</strain>
    </source>
</reference>
<dbReference type="OrthoDB" id="7473960at2"/>
<protein>
    <submittedName>
        <fullName evidence="1">Uncharacterized protein</fullName>
    </submittedName>
</protein>
<gene>
    <name evidence="1" type="ORF">KOR34_02970</name>
</gene>
<dbReference type="Proteomes" id="UP000316714">
    <property type="component" value="Unassembled WGS sequence"/>
</dbReference>
<proteinExistence type="predicted"/>
<sequence length="89" mass="9947">MPTRDQLGELVASLQQERDELRLRIHLAGMEARDEYERLSGKVGQLGEQFEPVRDATEEAAGNVFAALMLAAGEMKSGFERVRRAIKDS</sequence>
<comment type="caution">
    <text evidence="1">The sequence shown here is derived from an EMBL/GenBank/DDBJ whole genome shotgun (WGS) entry which is preliminary data.</text>
</comment>
<organism evidence="1 2">
    <name type="scientific">Posidoniimonas corsicana</name>
    <dbReference type="NCBI Taxonomy" id="1938618"/>
    <lineage>
        <taxon>Bacteria</taxon>
        <taxon>Pseudomonadati</taxon>
        <taxon>Planctomycetota</taxon>
        <taxon>Planctomycetia</taxon>
        <taxon>Pirellulales</taxon>
        <taxon>Lacipirellulaceae</taxon>
        <taxon>Posidoniimonas</taxon>
    </lineage>
</organism>
<dbReference type="EMBL" id="SIHJ01000001">
    <property type="protein sequence ID" value="TWT35406.1"/>
    <property type="molecule type" value="Genomic_DNA"/>
</dbReference>